<evidence type="ECO:0000259" key="1">
    <source>
        <dbReference type="Pfam" id="PF04754"/>
    </source>
</evidence>
<dbReference type="InterPro" id="IPR051699">
    <property type="entry name" value="Rpn/YhgA-like_nuclease"/>
</dbReference>
<feature type="non-terminal residue" evidence="2">
    <location>
        <position position="270"/>
    </location>
</feature>
<evidence type="ECO:0000313" key="2">
    <source>
        <dbReference type="EMBL" id="ETR65384.1"/>
    </source>
</evidence>
<dbReference type="Pfam" id="PF04754">
    <property type="entry name" value="Transposase_31"/>
    <property type="match status" value="1"/>
</dbReference>
<organism evidence="2 3">
    <name type="scientific">Candidatus Magnetoglobus multicellularis str. Araruama</name>
    <dbReference type="NCBI Taxonomy" id="890399"/>
    <lineage>
        <taxon>Bacteria</taxon>
        <taxon>Pseudomonadati</taxon>
        <taxon>Thermodesulfobacteriota</taxon>
        <taxon>Desulfobacteria</taxon>
        <taxon>Desulfobacterales</taxon>
        <taxon>Desulfobacteraceae</taxon>
        <taxon>Candidatus Magnetoglobus</taxon>
    </lineage>
</organism>
<dbReference type="PANTHER" id="PTHR34611:SF2">
    <property type="entry name" value="INACTIVE RECOMBINATION-PROMOTING NUCLEASE-LIKE PROTEIN RPNE-RELATED"/>
    <property type="match status" value="1"/>
</dbReference>
<comment type="caution">
    <text evidence="2">The sequence shown here is derived from an EMBL/GenBank/DDBJ whole genome shotgun (WGS) entry which is preliminary data.</text>
</comment>
<proteinExistence type="predicted"/>
<accession>A0A1V1NS45</accession>
<dbReference type="Proteomes" id="UP000189670">
    <property type="component" value="Unassembled WGS sequence"/>
</dbReference>
<feature type="domain" description="Transposase (putative) YhgA-like" evidence="1">
    <location>
        <begin position="2"/>
        <end position="170"/>
    </location>
</feature>
<dbReference type="EMBL" id="ATBP01002879">
    <property type="protein sequence ID" value="ETR65384.1"/>
    <property type="molecule type" value="Genomic_DNA"/>
</dbReference>
<evidence type="ECO:0000313" key="3">
    <source>
        <dbReference type="Proteomes" id="UP000189670"/>
    </source>
</evidence>
<name>A0A1V1NS45_9BACT</name>
<gene>
    <name evidence="2" type="ORF">OMM_14340</name>
</gene>
<dbReference type="InterPro" id="IPR006842">
    <property type="entry name" value="Transposase_31"/>
</dbReference>
<dbReference type="GO" id="GO:0006310">
    <property type="term" value="P:DNA recombination"/>
    <property type="evidence" value="ECO:0007669"/>
    <property type="project" value="TreeGrafter"/>
</dbReference>
<protein>
    <submittedName>
        <fullName evidence="2">Transposase YhgA family protein</fullName>
    </submittedName>
</protein>
<reference evidence="3" key="1">
    <citation type="submission" date="2012-11" db="EMBL/GenBank/DDBJ databases">
        <authorList>
            <person name="Lucero-Rivera Y.E."/>
            <person name="Tovar-Ramirez D."/>
        </authorList>
    </citation>
    <scope>NUCLEOTIDE SEQUENCE [LARGE SCALE GENOMIC DNA]</scope>
    <source>
        <strain evidence="3">Araruama</strain>
    </source>
</reference>
<sequence length="270" mass="31340">MIDLIDWDTLRLEGSQFIDDTFQSSESDLLYSVCFKDGETECFLYVLFEHQTKPDKWIRFRILKYKTRIWDEYLKISEKPDKLPPILPMVFYIGRSKWSYSNEFIDLVSDNPLDSEYIPKFKHLLMDYSDQDKEIKGAIKAKIAQLLIQASFHKQLQNLVSLLSQLIASMPDHPGIDYKNVFMYYIGATQTDEVVLEIFSKVKQHQNDILGGNMLSAIESWELKGWNKGRNEGLDEGWNKGRIETTLSMIGNMKRSGMDWPIIANATGID</sequence>
<dbReference type="PANTHER" id="PTHR34611">
    <property type="match status" value="1"/>
</dbReference>
<dbReference type="AlphaFoldDB" id="A0A1V1NS45"/>
<dbReference type="GO" id="GO:1990238">
    <property type="term" value="F:double-stranded DNA endonuclease activity"/>
    <property type="evidence" value="ECO:0007669"/>
    <property type="project" value="TreeGrafter"/>
</dbReference>